<feature type="non-terminal residue" evidence="1">
    <location>
        <position position="343"/>
    </location>
</feature>
<organism evidence="1">
    <name type="scientific">marine sediment metagenome</name>
    <dbReference type="NCBI Taxonomy" id="412755"/>
    <lineage>
        <taxon>unclassified sequences</taxon>
        <taxon>metagenomes</taxon>
        <taxon>ecological metagenomes</taxon>
    </lineage>
</organism>
<evidence type="ECO:0000313" key="1">
    <source>
        <dbReference type="EMBL" id="KKK65576.1"/>
    </source>
</evidence>
<proteinExistence type="predicted"/>
<dbReference type="AlphaFoldDB" id="A0A0F9A063"/>
<gene>
    <name evidence="1" type="ORF">LCGC14_2972740</name>
</gene>
<accession>A0A0F9A063</accession>
<sequence>MLGDEKNLEKGGSEEEFVLGMTDEKYLAQISEWEKEVADGYAILKRIWSQNIDYYCGIQTGVDRLFGNQSKAVENRIYMATETMIPVATSRLPDIVVRSDIDNEEAQIDAFHLQDILGFHMERVGIQELSERWIRDMILKRYAVFKVVWDKEIDDVGLRLVDARRIRFPKFGKSVSKLKFVIEDLELSYEQIESFFGKDVAADMLKSRPKDSENKKRDSTFSVKEVWTNDIVVWATDTKILKKQRNIYYDWEKPKNNFFDKPRKPYIIKSLFHTEESIIGDTDYVQQVIPMQDNINTVKRRIENMARKVSNAMLLIDSDVMSEEEAQAITNEEGVIIYGKDAA</sequence>
<dbReference type="EMBL" id="LAZR01060487">
    <property type="protein sequence ID" value="KKK65576.1"/>
    <property type="molecule type" value="Genomic_DNA"/>
</dbReference>
<name>A0A0F9A063_9ZZZZ</name>
<comment type="caution">
    <text evidence="1">The sequence shown here is derived from an EMBL/GenBank/DDBJ whole genome shotgun (WGS) entry which is preliminary data.</text>
</comment>
<protein>
    <submittedName>
        <fullName evidence="1">Uncharacterized protein</fullName>
    </submittedName>
</protein>
<reference evidence="1" key="1">
    <citation type="journal article" date="2015" name="Nature">
        <title>Complex archaea that bridge the gap between prokaryotes and eukaryotes.</title>
        <authorList>
            <person name="Spang A."/>
            <person name="Saw J.H."/>
            <person name="Jorgensen S.L."/>
            <person name="Zaremba-Niedzwiedzka K."/>
            <person name="Martijn J."/>
            <person name="Lind A.E."/>
            <person name="van Eijk R."/>
            <person name="Schleper C."/>
            <person name="Guy L."/>
            <person name="Ettema T.J."/>
        </authorList>
    </citation>
    <scope>NUCLEOTIDE SEQUENCE</scope>
</reference>